<dbReference type="SUPFAM" id="SSF53955">
    <property type="entry name" value="Lysozyme-like"/>
    <property type="match status" value="1"/>
</dbReference>
<dbReference type="InterPro" id="IPR031304">
    <property type="entry name" value="SLT_2"/>
</dbReference>
<evidence type="ECO:0000259" key="2">
    <source>
        <dbReference type="Pfam" id="PF13406"/>
    </source>
</evidence>
<dbReference type="CDD" id="cd13399">
    <property type="entry name" value="Slt35-like"/>
    <property type="match status" value="1"/>
</dbReference>
<keyword evidence="1" id="KW-1133">Transmembrane helix</keyword>
<feature type="domain" description="Transglycosylase SLT" evidence="2">
    <location>
        <begin position="187"/>
        <end position="231"/>
    </location>
</feature>
<dbReference type="PANTHER" id="PTHR30163">
    <property type="entry name" value="MEMBRANE-BOUND LYTIC MUREIN TRANSGLYCOSYLASE B"/>
    <property type="match status" value="1"/>
</dbReference>
<reference evidence="4" key="2">
    <citation type="submission" date="2015-05" db="EMBL/GenBank/DDBJ databases">
        <title>Complete genome sequence of Corynebacterium uterequi DSM 45634, isolated from the uterus of a maiden mare.</title>
        <authorList>
            <person name="Ruckert C."/>
            <person name="Albersmeier A."/>
            <person name="Winkler A."/>
            <person name="Tauch A."/>
        </authorList>
    </citation>
    <scope>NUCLEOTIDE SEQUENCE [LARGE SCALE GENOMIC DNA]</scope>
    <source>
        <strain evidence="4">DSM 45634</strain>
    </source>
</reference>
<name>A0A0G3HI00_9CORY</name>
<dbReference type="Pfam" id="PF13406">
    <property type="entry name" value="SLT_2"/>
    <property type="match status" value="1"/>
</dbReference>
<dbReference type="Gene3D" id="1.10.530.10">
    <property type="match status" value="1"/>
</dbReference>
<evidence type="ECO:0000256" key="1">
    <source>
        <dbReference type="SAM" id="Phobius"/>
    </source>
</evidence>
<dbReference type="GO" id="GO:0009253">
    <property type="term" value="P:peptidoglycan catabolic process"/>
    <property type="evidence" value="ECO:0007669"/>
    <property type="project" value="TreeGrafter"/>
</dbReference>
<evidence type="ECO:0000313" key="3">
    <source>
        <dbReference type="EMBL" id="AKK10757.1"/>
    </source>
</evidence>
<dbReference type="PANTHER" id="PTHR30163:SF8">
    <property type="entry name" value="LYTIC MUREIN TRANSGLYCOSYLASE"/>
    <property type="match status" value="1"/>
</dbReference>
<dbReference type="PATRIC" id="fig|1072256.5.peg.745"/>
<evidence type="ECO:0000313" key="4">
    <source>
        <dbReference type="Proteomes" id="UP000035548"/>
    </source>
</evidence>
<dbReference type="GO" id="GO:0008933">
    <property type="term" value="F:peptidoglycan lytic transglycosylase activity"/>
    <property type="evidence" value="ECO:0007669"/>
    <property type="project" value="TreeGrafter"/>
</dbReference>
<dbReference type="KEGG" id="cut:CUTER_03750"/>
<reference evidence="3 4" key="1">
    <citation type="journal article" date="2015" name="Genome Announc.">
        <title>Virulence Factor Genes Detected in the Complete Genome Sequence of Corynebacterium uterequi DSM 45634, Isolated from the Uterus of a Maiden Mare.</title>
        <authorList>
            <person name="Ruckert C."/>
            <person name="Kriete M."/>
            <person name="Jaenicke S."/>
            <person name="Winkler A."/>
            <person name="Tauch A."/>
        </authorList>
    </citation>
    <scope>NUCLEOTIDE SEQUENCE [LARGE SCALE GENOMIC DNA]</scope>
    <source>
        <strain evidence="3 4">DSM 45634</strain>
    </source>
</reference>
<accession>A0A0G3HI00</accession>
<dbReference type="AlphaFoldDB" id="A0A0G3HI00"/>
<dbReference type="STRING" id="1072256.CUTER_03750"/>
<dbReference type="InterPro" id="IPR023346">
    <property type="entry name" value="Lysozyme-like_dom_sf"/>
</dbReference>
<organism evidence="3 4">
    <name type="scientific">Corynebacterium uterequi</name>
    <dbReference type="NCBI Taxonomy" id="1072256"/>
    <lineage>
        <taxon>Bacteria</taxon>
        <taxon>Bacillati</taxon>
        <taxon>Actinomycetota</taxon>
        <taxon>Actinomycetes</taxon>
        <taxon>Mycobacteriales</taxon>
        <taxon>Corynebacteriaceae</taxon>
        <taxon>Corynebacterium</taxon>
    </lineage>
</organism>
<keyword evidence="1" id="KW-0472">Membrane</keyword>
<feature type="transmembrane region" description="Helical" evidence="1">
    <location>
        <begin position="21"/>
        <end position="40"/>
    </location>
</feature>
<protein>
    <submittedName>
        <fullName evidence="3">Transglycosylase SLT domain</fullName>
    </submittedName>
</protein>
<keyword evidence="4" id="KW-1185">Reference proteome</keyword>
<dbReference type="Proteomes" id="UP000035548">
    <property type="component" value="Chromosome"/>
</dbReference>
<dbReference type="EMBL" id="CP011546">
    <property type="protein sequence ID" value="AKK10757.1"/>
    <property type="molecule type" value="Genomic_DNA"/>
</dbReference>
<gene>
    <name evidence="3" type="ORF">CUTER_03750</name>
</gene>
<dbReference type="InterPro" id="IPR043426">
    <property type="entry name" value="MltB-like"/>
</dbReference>
<sequence>MINGNSTYGGARRSPGCGCGIVLAVVLVVVLIVTIVGWALSLGTAGSPTSRVRIPDDVPPAAGEPVPAIDVHSPGRTSDKLGFWADPISQSTGIPAPAVRAYGNATLIANEAWPGCNLTWNTLAGIGWVETRHGTYTGSLFGRGAIGEDGVVTPPIIGIALDGTNGTAEIRDTDGGKFDGDTHYDRAVGPMQFIPDSWYRYGLDASGDGYADPHHIDDAALGAAKHLCDQGRDLSTPEGWTRAIHSYNKSNEYLIDVRNAAANYAVGQSA</sequence>
<proteinExistence type="predicted"/>
<keyword evidence="1" id="KW-0812">Transmembrane</keyword>